<feature type="transmembrane region" description="Helical" evidence="7">
    <location>
        <begin position="138"/>
        <end position="156"/>
    </location>
</feature>
<feature type="transmembrane region" description="Helical" evidence="7">
    <location>
        <begin position="395"/>
        <end position="414"/>
    </location>
</feature>
<keyword evidence="3 7" id="KW-0812">Transmembrane</keyword>
<feature type="transmembrane region" description="Helical" evidence="7">
    <location>
        <begin position="478"/>
        <end position="501"/>
    </location>
</feature>
<dbReference type="EMBL" id="AP014633">
    <property type="protein sequence ID" value="BAP55839.1"/>
    <property type="molecule type" value="Genomic_DNA"/>
</dbReference>
<protein>
    <submittedName>
        <fullName evidence="8">Na+/proline symporter</fullName>
    </submittedName>
</protein>
<keyword evidence="4 7" id="KW-1133">Transmembrane helix</keyword>
<feature type="transmembrane region" description="Helical" evidence="7">
    <location>
        <begin position="255"/>
        <end position="274"/>
    </location>
</feature>
<evidence type="ECO:0000256" key="2">
    <source>
        <dbReference type="ARBA" id="ARBA00006434"/>
    </source>
</evidence>
<dbReference type="PROSITE" id="PS50283">
    <property type="entry name" value="NA_SOLUT_SYMP_3"/>
    <property type="match status" value="1"/>
</dbReference>
<dbReference type="GO" id="GO:0005412">
    <property type="term" value="F:D-glucose:sodium symporter activity"/>
    <property type="evidence" value="ECO:0007669"/>
    <property type="project" value="TreeGrafter"/>
</dbReference>
<evidence type="ECO:0000256" key="7">
    <source>
        <dbReference type="SAM" id="Phobius"/>
    </source>
</evidence>
<gene>
    <name evidence="8" type="ORF">THII_1542</name>
</gene>
<evidence type="ECO:0000313" key="8">
    <source>
        <dbReference type="EMBL" id="BAP55839.1"/>
    </source>
</evidence>
<feature type="transmembrane region" description="Helical" evidence="7">
    <location>
        <begin position="193"/>
        <end position="211"/>
    </location>
</feature>
<dbReference type="InterPro" id="IPR038377">
    <property type="entry name" value="Na/Glc_symporter_sf"/>
</dbReference>
<dbReference type="Proteomes" id="UP000031623">
    <property type="component" value="Chromosome"/>
</dbReference>
<dbReference type="Gene3D" id="1.20.1730.10">
    <property type="entry name" value="Sodium/glucose cotransporter"/>
    <property type="match status" value="1"/>
</dbReference>
<dbReference type="PANTHER" id="PTHR11819:SF77">
    <property type="entry name" value="SODIUM_GLUCOSE COTRANSPORT PROTEIN"/>
    <property type="match status" value="1"/>
</dbReference>
<organism evidence="8 9">
    <name type="scientific">Thioploca ingrica</name>
    <dbReference type="NCBI Taxonomy" id="40754"/>
    <lineage>
        <taxon>Bacteria</taxon>
        <taxon>Pseudomonadati</taxon>
        <taxon>Pseudomonadota</taxon>
        <taxon>Gammaproteobacteria</taxon>
        <taxon>Thiotrichales</taxon>
        <taxon>Thiotrichaceae</taxon>
        <taxon>Thioploca</taxon>
    </lineage>
</organism>
<feature type="transmembrane region" description="Helical" evidence="7">
    <location>
        <begin position="365"/>
        <end position="386"/>
    </location>
</feature>
<dbReference type="CDD" id="cd11477">
    <property type="entry name" value="SLC5sbd_u1"/>
    <property type="match status" value="1"/>
</dbReference>
<sequence length="535" mass="59550">MVATTFAADTPLLVTELVAQYGISGNWLWWNGLIGGMLTTFLFAQFWRRANVITDVEFTELRYSGKPAAFLRGFKAIYLGIFMNSVIIAWVNVALGSLLQIFFGIPESQLIFYLAGAMLMVMIYSSLSGLLGVAATDFIQFIIAMTGCIVLAIVVVNSEPIGGISGLQAKLPPETLSFFPTISWTHIGETGQMLTISLATFFAFVGIQWWASWYPGAEPGGGGYVAQRMMSTKDEQQAIKATLFFQIANYALRPWPWILVGLCSLILYPHLAATDKKLGYVLAMRDFLPTGLIGLLLVTFLAAYMSTLSTQLNWGASYIVNDFYHRFLKPNATQSQLIRASRLNTLLLMLVALGVTSQIKTLENAFHFMIECGAGLGAVLILRWYWWRINAWSEIVATIAPFIAYTFTQFYLQWSFPNSLFITVGFTTLAWLTATFLTKPTDWPVLVNFYQRIQPLGWWQPVADSLGYPTPKSILPQLIVIWLLSVGLGYSCLFGLGELIFADWQGAIVYGMIIILCASGIQQLLKRIKITVGQL</sequence>
<feature type="transmembrane region" description="Helical" evidence="7">
    <location>
        <begin position="420"/>
        <end position="438"/>
    </location>
</feature>
<dbReference type="PANTHER" id="PTHR11819">
    <property type="entry name" value="SOLUTE CARRIER FAMILY 5"/>
    <property type="match status" value="1"/>
</dbReference>
<dbReference type="STRING" id="40754.THII_1542"/>
<evidence type="ECO:0000256" key="5">
    <source>
        <dbReference type="ARBA" id="ARBA00023136"/>
    </source>
</evidence>
<proteinExistence type="inferred from homology"/>
<feature type="transmembrane region" description="Helical" evidence="7">
    <location>
        <begin position="27"/>
        <end position="47"/>
    </location>
</feature>
<comment type="similarity">
    <text evidence="2 6">Belongs to the sodium:solute symporter (SSF) (TC 2.A.21) family.</text>
</comment>
<reference evidence="8 9" key="1">
    <citation type="journal article" date="2014" name="ISME J.">
        <title>Ecophysiology of Thioploca ingrica as revealed by the complete genome sequence supplemented with proteomic evidence.</title>
        <authorList>
            <person name="Kojima H."/>
            <person name="Ogura Y."/>
            <person name="Yamamoto N."/>
            <person name="Togashi T."/>
            <person name="Mori H."/>
            <person name="Watanabe T."/>
            <person name="Nemoto F."/>
            <person name="Kurokawa K."/>
            <person name="Hayashi T."/>
            <person name="Fukui M."/>
        </authorList>
    </citation>
    <scope>NUCLEOTIDE SEQUENCE [LARGE SCALE GENOMIC DNA]</scope>
</reference>
<evidence type="ECO:0000256" key="1">
    <source>
        <dbReference type="ARBA" id="ARBA00004141"/>
    </source>
</evidence>
<dbReference type="AlphaFoldDB" id="A0A090AFL6"/>
<dbReference type="GO" id="GO:0005886">
    <property type="term" value="C:plasma membrane"/>
    <property type="evidence" value="ECO:0007669"/>
    <property type="project" value="TreeGrafter"/>
</dbReference>
<dbReference type="InterPro" id="IPR001734">
    <property type="entry name" value="Na/solute_symporter"/>
</dbReference>
<keyword evidence="5 7" id="KW-0472">Membrane</keyword>
<feature type="transmembrane region" description="Helical" evidence="7">
    <location>
        <begin position="110"/>
        <end position="132"/>
    </location>
</feature>
<dbReference type="HOGENOM" id="CLU_019510_0_0_6"/>
<dbReference type="KEGG" id="tig:THII_1542"/>
<dbReference type="Pfam" id="PF00474">
    <property type="entry name" value="SSF"/>
    <property type="match status" value="1"/>
</dbReference>
<evidence type="ECO:0000256" key="4">
    <source>
        <dbReference type="ARBA" id="ARBA00022989"/>
    </source>
</evidence>
<comment type="subcellular location">
    <subcellularLocation>
        <location evidence="1">Membrane</location>
        <topology evidence="1">Multi-pass membrane protein</topology>
    </subcellularLocation>
</comment>
<evidence type="ECO:0000313" key="9">
    <source>
        <dbReference type="Proteomes" id="UP000031623"/>
    </source>
</evidence>
<evidence type="ECO:0000256" key="3">
    <source>
        <dbReference type="ARBA" id="ARBA00022692"/>
    </source>
</evidence>
<name>A0A090AFL6_9GAMM</name>
<feature type="transmembrane region" description="Helical" evidence="7">
    <location>
        <begin position="286"/>
        <end position="305"/>
    </location>
</feature>
<evidence type="ECO:0000256" key="6">
    <source>
        <dbReference type="RuleBase" id="RU362091"/>
    </source>
</evidence>
<accession>A0A090AFL6</accession>
<keyword evidence="9" id="KW-1185">Reference proteome</keyword>
<feature type="transmembrane region" description="Helical" evidence="7">
    <location>
        <begin position="507"/>
        <end position="525"/>
    </location>
</feature>
<feature type="transmembrane region" description="Helical" evidence="7">
    <location>
        <begin position="76"/>
        <end position="103"/>
    </location>
</feature>